<keyword evidence="3" id="KW-1185">Reference proteome</keyword>
<dbReference type="Proteomes" id="UP001220530">
    <property type="component" value="Chromosome"/>
</dbReference>
<feature type="compositionally biased region" description="Acidic residues" evidence="1">
    <location>
        <begin position="82"/>
        <end position="126"/>
    </location>
</feature>
<evidence type="ECO:0000256" key="1">
    <source>
        <dbReference type="SAM" id="MobiDB-lite"/>
    </source>
</evidence>
<reference evidence="2 3" key="1">
    <citation type="submission" date="2023-02" db="EMBL/GenBank/DDBJ databases">
        <title>Devosia algicola sp. nov., isolated from the phycosphere of marine algae.</title>
        <authorList>
            <person name="Kim J.M."/>
            <person name="Lee J.K."/>
            <person name="Choi B.J."/>
            <person name="Bayburt H."/>
            <person name="Jeon C.O."/>
        </authorList>
    </citation>
    <scope>NUCLEOTIDE SEQUENCE [LARGE SCALE GENOMIC DNA]</scope>
    <source>
        <strain evidence="2 3">G20-9</strain>
    </source>
</reference>
<accession>A0ABY7YLK2</accession>
<dbReference type="Pfam" id="PF09538">
    <property type="entry name" value="FYDLN_acid"/>
    <property type="match status" value="1"/>
</dbReference>
<name>A0ABY7YLK2_9HYPH</name>
<sequence>MASSERGTKRTDPDTGKKFYDLNLNPIVSPYTGKSYPLSYFEEVATSKISTGRAAKGTEEEVELVKDDEAKSTDSSGPEIVSLEDADAEESGDEEIPDTDDVEVDDELSDDEQDVFLEEEDDDDDDLAFKVGSDDDA</sequence>
<feature type="region of interest" description="Disordered" evidence="1">
    <location>
        <begin position="50"/>
        <end position="137"/>
    </location>
</feature>
<dbReference type="NCBIfam" id="TIGR02300">
    <property type="entry name" value="FYDLN_acid"/>
    <property type="match status" value="1"/>
</dbReference>
<organism evidence="2 3">
    <name type="scientific">Devosia algicola</name>
    <dbReference type="NCBI Taxonomy" id="3026418"/>
    <lineage>
        <taxon>Bacteria</taxon>
        <taxon>Pseudomonadati</taxon>
        <taxon>Pseudomonadota</taxon>
        <taxon>Alphaproteobacteria</taxon>
        <taxon>Hyphomicrobiales</taxon>
        <taxon>Devosiaceae</taxon>
        <taxon>Devosia</taxon>
    </lineage>
</organism>
<dbReference type="EMBL" id="CP118246">
    <property type="protein sequence ID" value="WDR01975.1"/>
    <property type="molecule type" value="Genomic_DNA"/>
</dbReference>
<evidence type="ECO:0000313" key="3">
    <source>
        <dbReference type="Proteomes" id="UP001220530"/>
    </source>
</evidence>
<dbReference type="RefSeq" id="WP_282218384.1">
    <property type="nucleotide sequence ID" value="NZ_CP118246.1"/>
</dbReference>
<protein>
    <submittedName>
        <fullName evidence="2">TIGR02300 family protein</fullName>
    </submittedName>
</protein>
<feature type="compositionally biased region" description="Basic and acidic residues" evidence="1">
    <location>
        <begin position="1"/>
        <end position="20"/>
    </location>
</feature>
<proteinExistence type="predicted"/>
<gene>
    <name evidence="2" type="ORF">PSQ19_14960</name>
</gene>
<evidence type="ECO:0000313" key="2">
    <source>
        <dbReference type="EMBL" id="WDR01975.1"/>
    </source>
</evidence>
<dbReference type="InterPro" id="IPR012644">
    <property type="entry name" value="CHP02300_FYDLN_acid"/>
</dbReference>
<feature type="region of interest" description="Disordered" evidence="1">
    <location>
        <begin position="1"/>
        <end position="22"/>
    </location>
</feature>
<feature type="compositionally biased region" description="Basic and acidic residues" evidence="1">
    <location>
        <begin position="56"/>
        <end position="72"/>
    </location>
</feature>